<proteinExistence type="predicted"/>
<sequence>MSVAPASAANLKYDHFSVCGKAGLSDFDEEAGCVACSAAVTCKWLKTTWAWASTIQGHSGMSNGEASWRQPNGTEQSKQYQALQQT</sequence>
<dbReference type="EMBL" id="BPLR01017945">
    <property type="protein sequence ID" value="GIY95647.1"/>
    <property type="molecule type" value="Genomic_DNA"/>
</dbReference>
<keyword evidence="3" id="KW-1185">Reference proteome</keyword>
<reference evidence="2 3" key="1">
    <citation type="submission" date="2021-06" db="EMBL/GenBank/DDBJ databases">
        <title>Caerostris extrusa draft genome.</title>
        <authorList>
            <person name="Kono N."/>
            <person name="Arakawa K."/>
        </authorList>
    </citation>
    <scope>NUCLEOTIDE SEQUENCE [LARGE SCALE GENOMIC DNA]</scope>
</reference>
<protein>
    <submittedName>
        <fullName evidence="2">Uncharacterized protein</fullName>
    </submittedName>
</protein>
<name>A0AAV4XKH6_CAEEX</name>
<dbReference type="Proteomes" id="UP001054945">
    <property type="component" value="Unassembled WGS sequence"/>
</dbReference>
<evidence type="ECO:0000313" key="2">
    <source>
        <dbReference type="EMBL" id="GIY95647.1"/>
    </source>
</evidence>
<organism evidence="2 3">
    <name type="scientific">Caerostris extrusa</name>
    <name type="common">Bark spider</name>
    <name type="synonym">Caerostris bankana</name>
    <dbReference type="NCBI Taxonomy" id="172846"/>
    <lineage>
        <taxon>Eukaryota</taxon>
        <taxon>Metazoa</taxon>
        <taxon>Ecdysozoa</taxon>
        <taxon>Arthropoda</taxon>
        <taxon>Chelicerata</taxon>
        <taxon>Arachnida</taxon>
        <taxon>Araneae</taxon>
        <taxon>Araneomorphae</taxon>
        <taxon>Entelegynae</taxon>
        <taxon>Araneoidea</taxon>
        <taxon>Araneidae</taxon>
        <taxon>Caerostris</taxon>
    </lineage>
</organism>
<evidence type="ECO:0000256" key="1">
    <source>
        <dbReference type="SAM" id="MobiDB-lite"/>
    </source>
</evidence>
<comment type="caution">
    <text evidence="2">The sequence shown here is derived from an EMBL/GenBank/DDBJ whole genome shotgun (WGS) entry which is preliminary data.</text>
</comment>
<feature type="region of interest" description="Disordered" evidence="1">
    <location>
        <begin position="59"/>
        <end position="86"/>
    </location>
</feature>
<evidence type="ECO:0000313" key="3">
    <source>
        <dbReference type="Proteomes" id="UP001054945"/>
    </source>
</evidence>
<accession>A0AAV4XKH6</accession>
<gene>
    <name evidence="2" type="ORF">CEXT_462971</name>
</gene>
<dbReference type="AlphaFoldDB" id="A0AAV4XKH6"/>